<accession>A0ABV7UBC4</accession>
<feature type="domain" description="Ketoreductase" evidence="2">
    <location>
        <begin position="14"/>
        <end position="193"/>
    </location>
</feature>
<dbReference type="SMART" id="SM00822">
    <property type="entry name" value="PKS_KR"/>
    <property type="match status" value="1"/>
</dbReference>
<dbReference type="SUPFAM" id="SSF51735">
    <property type="entry name" value="NAD(P)-binding Rossmann-fold domains"/>
    <property type="match status" value="1"/>
</dbReference>
<evidence type="ECO:0000313" key="4">
    <source>
        <dbReference type="Proteomes" id="UP001595704"/>
    </source>
</evidence>
<dbReference type="EMBL" id="JBHRYC010000006">
    <property type="protein sequence ID" value="MFC3635950.1"/>
    <property type="molecule type" value="Genomic_DNA"/>
</dbReference>
<dbReference type="InterPro" id="IPR002347">
    <property type="entry name" value="SDR_fam"/>
</dbReference>
<protein>
    <submittedName>
        <fullName evidence="3">SDR family oxidoreductase</fullName>
    </submittedName>
</protein>
<name>A0ABV7UBC4_9HYPH</name>
<dbReference type="PANTHER" id="PTHR42760:SF40">
    <property type="entry name" value="3-OXOACYL-[ACYL-CARRIER-PROTEIN] REDUCTASE, CHLOROPLASTIC"/>
    <property type="match status" value="1"/>
</dbReference>
<dbReference type="InterPro" id="IPR057326">
    <property type="entry name" value="KR_dom"/>
</dbReference>
<dbReference type="RefSeq" id="WP_191319771.1">
    <property type="nucleotide sequence ID" value="NZ_BNCG01000010.1"/>
</dbReference>
<keyword evidence="4" id="KW-1185">Reference proteome</keyword>
<dbReference type="Gene3D" id="3.40.50.720">
    <property type="entry name" value="NAD(P)-binding Rossmann-like Domain"/>
    <property type="match status" value="1"/>
</dbReference>
<evidence type="ECO:0000256" key="1">
    <source>
        <dbReference type="ARBA" id="ARBA00006484"/>
    </source>
</evidence>
<evidence type="ECO:0000259" key="2">
    <source>
        <dbReference type="SMART" id="SM00822"/>
    </source>
</evidence>
<dbReference type="InterPro" id="IPR036291">
    <property type="entry name" value="NAD(P)-bd_dom_sf"/>
</dbReference>
<reference evidence="4" key="1">
    <citation type="journal article" date="2019" name="Int. J. Syst. Evol. Microbiol.">
        <title>The Global Catalogue of Microorganisms (GCM) 10K type strain sequencing project: providing services to taxonomists for standard genome sequencing and annotation.</title>
        <authorList>
            <consortium name="The Broad Institute Genomics Platform"/>
            <consortium name="The Broad Institute Genome Sequencing Center for Infectious Disease"/>
            <person name="Wu L."/>
            <person name="Ma J."/>
        </authorList>
    </citation>
    <scope>NUCLEOTIDE SEQUENCE [LARGE SCALE GENOMIC DNA]</scope>
    <source>
        <strain evidence="4">KCTC 42282</strain>
    </source>
</reference>
<comment type="similarity">
    <text evidence="1">Belongs to the short-chain dehydrogenases/reductases (SDR) family.</text>
</comment>
<proteinExistence type="inferred from homology"/>
<dbReference type="Pfam" id="PF13561">
    <property type="entry name" value="adh_short_C2"/>
    <property type="match status" value="1"/>
</dbReference>
<dbReference type="PRINTS" id="PR00080">
    <property type="entry name" value="SDRFAMILY"/>
</dbReference>
<evidence type="ECO:0000313" key="3">
    <source>
        <dbReference type="EMBL" id="MFC3635950.1"/>
    </source>
</evidence>
<dbReference type="NCBIfam" id="NF004778">
    <property type="entry name" value="PRK06124.1"/>
    <property type="match status" value="1"/>
</dbReference>
<dbReference type="Proteomes" id="UP001595704">
    <property type="component" value="Unassembled WGS sequence"/>
</dbReference>
<dbReference type="PROSITE" id="PS00061">
    <property type="entry name" value="ADH_SHORT"/>
    <property type="match status" value="1"/>
</dbReference>
<dbReference type="PANTHER" id="PTHR42760">
    <property type="entry name" value="SHORT-CHAIN DEHYDROGENASES/REDUCTASES FAMILY MEMBER"/>
    <property type="match status" value="1"/>
</dbReference>
<comment type="caution">
    <text evidence="3">The sequence shown here is derived from an EMBL/GenBank/DDBJ whole genome shotgun (WGS) entry which is preliminary data.</text>
</comment>
<organism evidence="3 4">
    <name type="scientific">Camelimonas fluminis</name>
    <dbReference type="NCBI Taxonomy" id="1576911"/>
    <lineage>
        <taxon>Bacteria</taxon>
        <taxon>Pseudomonadati</taxon>
        <taxon>Pseudomonadota</taxon>
        <taxon>Alphaproteobacteria</taxon>
        <taxon>Hyphomicrobiales</taxon>
        <taxon>Chelatococcaceae</taxon>
        <taxon>Camelimonas</taxon>
    </lineage>
</organism>
<gene>
    <name evidence="3" type="ORF">ACFONL_00870</name>
</gene>
<dbReference type="InterPro" id="IPR020904">
    <property type="entry name" value="Sc_DH/Rdtase_CS"/>
</dbReference>
<dbReference type="PRINTS" id="PR00081">
    <property type="entry name" value="GDHRDH"/>
</dbReference>
<sequence length="258" mass="26485">MSNVVAAPFRLDGQVALVTGAGRGLGLEMARGLARAGATVLINGRDAGRLEAARATLAQGGLDAQALAFDLTDDAAVTAALAGVMARFGRLDILVNNAAARDRRTLEQFGPGDMQGLLAANITAPFEISRKAAALMKTAGYGRIINITSIAASISRAGDALYTTSKGGLDAMTRALAAELGPHGVTVNSVSPGYFATEANAPMVADASIETWLGQRTSLGRWGRPEEVAGAVVFLASREASYITGHSLAVDGGFLAHF</sequence>